<organism evidence="5 6">
    <name type="scientific">Actinacidiphila glaucinigra</name>
    <dbReference type="NCBI Taxonomy" id="235986"/>
    <lineage>
        <taxon>Bacteria</taxon>
        <taxon>Bacillati</taxon>
        <taxon>Actinomycetota</taxon>
        <taxon>Actinomycetes</taxon>
        <taxon>Kitasatosporales</taxon>
        <taxon>Streptomycetaceae</taxon>
        <taxon>Actinacidiphila</taxon>
    </lineage>
</organism>
<dbReference type="GO" id="GO:0032259">
    <property type="term" value="P:methylation"/>
    <property type="evidence" value="ECO:0007669"/>
    <property type="project" value="UniProtKB-KW"/>
</dbReference>
<accession>A0A239N715</accession>
<dbReference type="GO" id="GO:0008757">
    <property type="term" value="F:S-adenosylmethionine-dependent methyltransferase activity"/>
    <property type="evidence" value="ECO:0007669"/>
    <property type="project" value="TreeGrafter"/>
</dbReference>
<dbReference type="NCBIfam" id="TIGR00537">
    <property type="entry name" value="hemK_rel_arch"/>
    <property type="match status" value="1"/>
</dbReference>
<keyword evidence="1 5" id="KW-0489">Methyltransferase</keyword>
<gene>
    <name evidence="5" type="ORF">SAMN05216252_13239</name>
</gene>
<dbReference type="Gene3D" id="3.40.50.150">
    <property type="entry name" value="Vaccinia Virus protein VP39"/>
    <property type="match status" value="1"/>
</dbReference>
<evidence type="ECO:0000256" key="1">
    <source>
        <dbReference type="ARBA" id="ARBA00022603"/>
    </source>
</evidence>
<evidence type="ECO:0000256" key="3">
    <source>
        <dbReference type="ARBA" id="ARBA00022691"/>
    </source>
</evidence>
<dbReference type="SUPFAM" id="SSF53335">
    <property type="entry name" value="S-adenosyl-L-methionine-dependent methyltransferases"/>
    <property type="match status" value="1"/>
</dbReference>
<name>A0A239N715_9ACTN</name>
<evidence type="ECO:0000313" key="5">
    <source>
        <dbReference type="EMBL" id="SNT50695.1"/>
    </source>
</evidence>
<evidence type="ECO:0000256" key="2">
    <source>
        <dbReference type="ARBA" id="ARBA00022679"/>
    </source>
</evidence>
<reference evidence="5 6" key="1">
    <citation type="submission" date="2017-06" db="EMBL/GenBank/DDBJ databases">
        <authorList>
            <person name="Kim H.J."/>
            <person name="Triplett B.A."/>
        </authorList>
    </citation>
    <scope>NUCLEOTIDE SEQUENCE [LARGE SCALE GENOMIC DNA]</scope>
    <source>
        <strain evidence="5 6">CGMCC 4.1858</strain>
    </source>
</reference>
<dbReference type="Proteomes" id="UP000198280">
    <property type="component" value="Unassembled WGS sequence"/>
</dbReference>
<sequence length="252" mass="27500">MRRPCGPLTAVRNPRAGLRSHRVVHVSPRIMGYPRSMWLLCPPGVYRPQDDTLLLEDALKREPLTAEADVLDLGTGTGALALTAAEHGVARVTAVDASVGAVLTTWLNARLNRLRVRVLRGDLTAPVTDRRFDLIMANPPYVPSPRARPPGRGRAVAWDAGPDGRVLLDRICSDAPPLLTPGGVLLLVHSGFCGVEHTLGRLRRAGLRPVVTDRRYIPFGPVLRGRSAWLEARGLISPGEEKEELVVIRAER</sequence>
<proteinExistence type="predicted"/>
<dbReference type="InterPro" id="IPR007848">
    <property type="entry name" value="Small_mtfrase_dom"/>
</dbReference>
<dbReference type="InterPro" id="IPR029063">
    <property type="entry name" value="SAM-dependent_MTases_sf"/>
</dbReference>
<dbReference type="AlphaFoldDB" id="A0A239N715"/>
<dbReference type="GO" id="GO:0008276">
    <property type="term" value="F:protein methyltransferase activity"/>
    <property type="evidence" value="ECO:0007669"/>
    <property type="project" value="TreeGrafter"/>
</dbReference>
<dbReference type="PANTHER" id="PTHR45875:SF1">
    <property type="entry name" value="METHYLTRANSFERASE N6AMT1"/>
    <property type="match status" value="1"/>
</dbReference>
<dbReference type="CDD" id="cd02440">
    <property type="entry name" value="AdoMet_MTases"/>
    <property type="match status" value="1"/>
</dbReference>
<dbReference type="EMBL" id="FZOF01000032">
    <property type="protein sequence ID" value="SNT50695.1"/>
    <property type="molecule type" value="Genomic_DNA"/>
</dbReference>
<dbReference type="GO" id="GO:0035657">
    <property type="term" value="C:eRF1 methyltransferase complex"/>
    <property type="evidence" value="ECO:0007669"/>
    <property type="project" value="TreeGrafter"/>
</dbReference>
<protein>
    <submittedName>
        <fullName evidence="5">Release factor glutamine methyltransferase</fullName>
    </submittedName>
</protein>
<dbReference type="InterPro" id="IPR004557">
    <property type="entry name" value="PrmC-related"/>
</dbReference>
<keyword evidence="3" id="KW-0949">S-adenosyl-L-methionine</keyword>
<evidence type="ECO:0000259" key="4">
    <source>
        <dbReference type="Pfam" id="PF05175"/>
    </source>
</evidence>
<dbReference type="PANTHER" id="PTHR45875">
    <property type="entry name" value="METHYLTRANSFERASE N6AMT1"/>
    <property type="match status" value="1"/>
</dbReference>
<dbReference type="InterPro" id="IPR052190">
    <property type="entry name" value="Euk-Arch_PrmC-MTase"/>
</dbReference>
<dbReference type="Pfam" id="PF05175">
    <property type="entry name" value="MTS"/>
    <property type="match status" value="1"/>
</dbReference>
<feature type="domain" description="Methyltransferase small" evidence="4">
    <location>
        <begin position="52"/>
        <end position="141"/>
    </location>
</feature>
<keyword evidence="2 5" id="KW-0808">Transferase</keyword>
<evidence type="ECO:0000313" key="6">
    <source>
        <dbReference type="Proteomes" id="UP000198280"/>
    </source>
</evidence>
<keyword evidence="6" id="KW-1185">Reference proteome</keyword>